<evidence type="ECO:0000256" key="2">
    <source>
        <dbReference type="ARBA" id="ARBA00011975"/>
    </source>
</evidence>
<dbReference type="InterPro" id="IPR031303">
    <property type="entry name" value="C5_meth_CS"/>
</dbReference>
<dbReference type="OrthoDB" id="5376140at2759"/>
<evidence type="ECO:0000256" key="5">
    <source>
        <dbReference type="ARBA" id="ARBA00022691"/>
    </source>
</evidence>
<dbReference type="InterPro" id="IPR001525">
    <property type="entry name" value="C5_MeTfrase"/>
</dbReference>
<dbReference type="PANTHER" id="PTHR10629">
    <property type="entry name" value="CYTOSINE-SPECIFIC METHYLTRANSFERASE"/>
    <property type="match status" value="1"/>
</dbReference>
<dbReference type="FunFam" id="3.90.120.10:FF:000003">
    <property type="entry name" value="DNA (cytosine-5)-methyltransferase 1"/>
    <property type="match status" value="1"/>
</dbReference>
<sequence length="330" mass="37881">MENVTDILRFDKGSLGRYALSRLVHMNYQARVGIMAAGCYGLPQFRLRVFFWGALPSEELPEFPLPNHDVVVRYWPPPEFERNVVAYDEGQPPELEDAVLLTDAISDLPPVTNCESSDEMPYSKPPETEFQKYIRSRNYEMIGPDTRKQEAVLYDHRPHQLFEDDYIRVCQIPRRKGANFRDLPGIVVGDDNVAWRDPDTKPVLLPSGRPMVPEYVFTFEHGKSERPFGRLWWDETMATVVTYPNCHSQVVLHPEQDRVFTVRECARLQGFPDDYRLCGTVKKRYRQVGNAVAIPVAKALGYALGMASQKLIGKEPLMTLPPKFAYSNRL</sequence>
<evidence type="ECO:0000256" key="8">
    <source>
        <dbReference type="PROSITE-ProRule" id="PRU01016"/>
    </source>
</evidence>
<comment type="caution">
    <text evidence="9">The sequence shown here is derived from an EMBL/GenBank/DDBJ whole genome shotgun (WGS) entry which is preliminary data.</text>
</comment>
<organism evidence="9 10">
    <name type="scientific">Carnegiea gigantea</name>
    <dbReference type="NCBI Taxonomy" id="171969"/>
    <lineage>
        <taxon>Eukaryota</taxon>
        <taxon>Viridiplantae</taxon>
        <taxon>Streptophyta</taxon>
        <taxon>Embryophyta</taxon>
        <taxon>Tracheophyta</taxon>
        <taxon>Spermatophyta</taxon>
        <taxon>Magnoliopsida</taxon>
        <taxon>eudicotyledons</taxon>
        <taxon>Gunneridae</taxon>
        <taxon>Pentapetalae</taxon>
        <taxon>Caryophyllales</taxon>
        <taxon>Cactineae</taxon>
        <taxon>Cactaceae</taxon>
        <taxon>Cactoideae</taxon>
        <taxon>Echinocereeae</taxon>
        <taxon>Carnegiea</taxon>
    </lineage>
</organism>
<keyword evidence="7" id="KW-0539">Nucleus</keyword>
<dbReference type="GO" id="GO:0003677">
    <property type="term" value="F:DNA binding"/>
    <property type="evidence" value="ECO:0007669"/>
    <property type="project" value="UniProtKB-KW"/>
</dbReference>
<gene>
    <name evidence="9" type="ORF">Cgig2_026016</name>
</gene>
<dbReference type="PANTHER" id="PTHR10629:SF34">
    <property type="entry name" value="DNA (CYTOSINE-5)-METHYLTRANSFERASE CMT2"/>
    <property type="match status" value="1"/>
</dbReference>
<dbReference type="Pfam" id="PF00145">
    <property type="entry name" value="DNA_methylase"/>
    <property type="match status" value="1"/>
</dbReference>
<evidence type="ECO:0000256" key="3">
    <source>
        <dbReference type="ARBA" id="ARBA00022603"/>
    </source>
</evidence>
<dbReference type="AlphaFoldDB" id="A0A9Q1KMT5"/>
<dbReference type="InterPro" id="IPR050390">
    <property type="entry name" value="C5-Methyltransferase"/>
</dbReference>
<dbReference type="GO" id="GO:0003886">
    <property type="term" value="F:DNA (cytosine-5-)-methyltransferase activity"/>
    <property type="evidence" value="ECO:0007669"/>
    <property type="project" value="UniProtKB-EC"/>
</dbReference>
<evidence type="ECO:0000256" key="1">
    <source>
        <dbReference type="ARBA" id="ARBA00004123"/>
    </source>
</evidence>
<dbReference type="PROSITE" id="PS51679">
    <property type="entry name" value="SAM_MT_C5"/>
    <property type="match status" value="1"/>
</dbReference>
<dbReference type="EMBL" id="JAKOGI010000072">
    <property type="protein sequence ID" value="KAJ8445689.1"/>
    <property type="molecule type" value="Genomic_DNA"/>
</dbReference>
<dbReference type="SUPFAM" id="SSF53335">
    <property type="entry name" value="S-adenosyl-L-methionine-dependent methyltransferases"/>
    <property type="match status" value="1"/>
</dbReference>
<keyword evidence="6" id="KW-0238">DNA-binding</keyword>
<keyword evidence="10" id="KW-1185">Reference proteome</keyword>
<comment type="similarity">
    <text evidence="8">Belongs to the class I-like SAM-binding methyltransferase superfamily. C5-methyltransferase family.</text>
</comment>
<comment type="caution">
    <text evidence="8">Lacks conserved residue(s) required for the propagation of feature annotation.</text>
</comment>
<evidence type="ECO:0000256" key="7">
    <source>
        <dbReference type="ARBA" id="ARBA00023242"/>
    </source>
</evidence>
<keyword evidence="3 8" id="KW-0489">Methyltransferase</keyword>
<dbReference type="Proteomes" id="UP001153076">
    <property type="component" value="Unassembled WGS sequence"/>
</dbReference>
<accession>A0A9Q1KMT5</accession>
<evidence type="ECO:0000256" key="6">
    <source>
        <dbReference type="ARBA" id="ARBA00023125"/>
    </source>
</evidence>
<reference evidence="9" key="1">
    <citation type="submission" date="2022-04" db="EMBL/GenBank/DDBJ databases">
        <title>Carnegiea gigantea Genome sequencing and assembly v2.</title>
        <authorList>
            <person name="Copetti D."/>
            <person name="Sanderson M.J."/>
            <person name="Burquez A."/>
            <person name="Wojciechowski M.F."/>
        </authorList>
    </citation>
    <scope>NUCLEOTIDE SEQUENCE</scope>
    <source>
        <strain evidence="9">SGP5-SGP5p</strain>
        <tissue evidence="9">Aerial part</tissue>
    </source>
</reference>
<dbReference type="GO" id="GO:0005634">
    <property type="term" value="C:nucleus"/>
    <property type="evidence" value="ECO:0007669"/>
    <property type="project" value="UniProtKB-SubCell"/>
</dbReference>
<dbReference type="Gene3D" id="3.90.120.10">
    <property type="entry name" value="DNA Methylase, subunit A, domain 2"/>
    <property type="match status" value="1"/>
</dbReference>
<dbReference type="EC" id="2.1.1.37" evidence="2"/>
<proteinExistence type="inferred from homology"/>
<evidence type="ECO:0000313" key="10">
    <source>
        <dbReference type="Proteomes" id="UP001153076"/>
    </source>
</evidence>
<dbReference type="Gene3D" id="3.40.50.150">
    <property type="entry name" value="Vaccinia Virus protein VP39"/>
    <property type="match status" value="1"/>
</dbReference>
<protein>
    <recommendedName>
        <fullName evidence="2">DNA (cytosine-5-)-methyltransferase</fullName>
        <ecNumber evidence="2">2.1.1.37</ecNumber>
    </recommendedName>
</protein>
<keyword evidence="5 8" id="KW-0949">S-adenosyl-L-methionine</keyword>
<dbReference type="GO" id="GO:0032259">
    <property type="term" value="P:methylation"/>
    <property type="evidence" value="ECO:0007669"/>
    <property type="project" value="UniProtKB-KW"/>
</dbReference>
<comment type="subcellular location">
    <subcellularLocation>
        <location evidence="1">Nucleus</location>
    </subcellularLocation>
</comment>
<evidence type="ECO:0000313" key="9">
    <source>
        <dbReference type="EMBL" id="KAJ8445689.1"/>
    </source>
</evidence>
<dbReference type="InterPro" id="IPR029063">
    <property type="entry name" value="SAM-dependent_MTases_sf"/>
</dbReference>
<dbReference type="GO" id="GO:0044027">
    <property type="term" value="P:negative regulation of gene expression via chromosomal CpG island methylation"/>
    <property type="evidence" value="ECO:0007669"/>
    <property type="project" value="TreeGrafter"/>
</dbReference>
<name>A0A9Q1KMT5_9CARY</name>
<keyword evidence="4 8" id="KW-0808">Transferase</keyword>
<evidence type="ECO:0000256" key="4">
    <source>
        <dbReference type="ARBA" id="ARBA00022679"/>
    </source>
</evidence>
<dbReference type="PROSITE" id="PS00095">
    <property type="entry name" value="C5_MTASE_2"/>
    <property type="match status" value="1"/>
</dbReference>